<evidence type="ECO:0000313" key="2">
    <source>
        <dbReference type="EMBL" id="GAA1414451.1"/>
    </source>
</evidence>
<feature type="transmembrane region" description="Helical" evidence="1">
    <location>
        <begin position="92"/>
        <end position="108"/>
    </location>
</feature>
<sequence>MTTQRTSWALAREAAGLFLTAFGLLGVLGALGALHWAAGLSAAMAGLLTTGILIRPKPTAARWAHIARAAVCLLGYGGLTGCAFALCAPLGWIGVSLAVVLVGLWLTTREHENEGAA</sequence>
<dbReference type="RefSeq" id="WP_344009252.1">
    <property type="nucleotide sequence ID" value="NZ_BAAAIZ010000003.1"/>
</dbReference>
<dbReference type="EMBL" id="BAAAIZ010000003">
    <property type="protein sequence ID" value="GAA1414451.1"/>
    <property type="molecule type" value="Genomic_DNA"/>
</dbReference>
<keyword evidence="3" id="KW-1185">Reference proteome</keyword>
<dbReference type="Proteomes" id="UP001500973">
    <property type="component" value="Unassembled WGS sequence"/>
</dbReference>
<protein>
    <recommendedName>
        <fullName evidence="4">DUF2568 domain-containing protein</fullName>
    </recommendedName>
</protein>
<feature type="transmembrane region" description="Helical" evidence="1">
    <location>
        <begin position="9"/>
        <end position="28"/>
    </location>
</feature>
<organism evidence="2 3">
    <name type="scientific">Streptomyces thermospinosisporus</name>
    <dbReference type="NCBI Taxonomy" id="161482"/>
    <lineage>
        <taxon>Bacteria</taxon>
        <taxon>Bacillati</taxon>
        <taxon>Actinomycetota</taxon>
        <taxon>Actinomycetes</taxon>
        <taxon>Kitasatosporales</taxon>
        <taxon>Streptomycetaceae</taxon>
        <taxon>Streptomyces</taxon>
    </lineage>
</organism>
<proteinExistence type="predicted"/>
<reference evidence="2 3" key="1">
    <citation type="journal article" date="2019" name="Int. J. Syst. Evol. Microbiol.">
        <title>The Global Catalogue of Microorganisms (GCM) 10K type strain sequencing project: providing services to taxonomists for standard genome sequencing and annotation.</title>
        <authorList>
            <consortium name="The Broad Institute Genomics Platform"/>
            <consortium name="The Broad Institute Genome Sequencing Center for Infectious Disease"/>
            <person name="Wu L."/>
            <person name="Ma J."/>
        </authorList>
    </citation>
    <scope>NUCLEOTIDE SEQUENCE [LARGE SCALE GENOMIC DNA]</scope>
    <source>
        <strain evidence="2 3">JCM 11756</strain>
    </source>
</reference>
<evidence type="ECO:0000256" key="1">
    <source>
        <dbReference type="SAM" id="Phobius"/>
    </source>
</evidence>
<evidence type="ECO:0000313" key="3">
    <source>
        <dbReference type="Proteomes" id="UP001500973"/>
    </source>
</evidence>
<accession>A0ABN1YI46</accession>
<evidence type="ECO:0008006" key="4">
    <source>
        <dbReference type="Google" id="ProtNLM"/>
    </source>
</evidence>
<gene>
    <name evidence="2" type="ORF">GCM10009601_02290</name>
</gene>
<keyword evidence="1" id="KW-0812">Transmembrane</keyword>
<name>A0ABN1YI46_9ACTN</name>
<keyword evidence="1" id="KW-0472">Membrane</keyword>
<comment type="caution">
    <text evidence="2">The sequence shown here is derived from an EMBL/GenBank/DDBJ whole genome shotgun (WGS) entry which is preliminary data.</text>
</comment>
<keyword evidence="1" id="KW-1133">Transmembrane helix</keyword>